<evidence type="ECO:0000313" key="2">
    <source>
        <dbReference type="Proteomes" id="UP000440513"/>
    </source>
</evidence>
<evidence type="ECO:0008006" key="3">
    <source>
        <dbReference type="Google" id="ProtNLM"/>
    </source>
</evidence>
<dbReference type="EMBL" id="VUMS01000006">
    <property type="protein sequence ID" value="MST65938.1"/>
    <property type="molecule type" value="Genomic_DNA"/>
</dbReference>
<proteinExistence type="predicted"/>
<protein>
    <recommendedName>
        <fullName evidence="3">Alternate signal-mediated exported protein, CPF_0494 family</fullName>
    </recommendedName>
</protein>
<name>A0A7X2P1T2_9FIRM</name>
<organism evidence="1 2">
    <name type="scientific">Oliverpabstia intestinalis</name>
    <dbReference type="NCBI Taxonomy" id="2606633"/>
    <lineage>
        <taxon>Bacteria</taxon>
        <taxon>Bacillati</taxon>
        <taxon>Bacillota</taxon>
        <taxon>Clostridia</taxon>
        <taxon>Lachnospirales</taxon>
        <taxon>Lachnospiraceae</taxon>
        <taxon>Oliverpabstia</taxon>
    </lineage>
</organism>
<dbReference type="InterPro" id="IPR022121">
    <property type="entry name" value="Peptidase_M73_camelysin"/>
</dbReference>
<dbReference type="AlphaFoldDB" id="A0A7X2P1T2"/>
<evidence type="ECO:0000313" key="1">
    <source>
        <dbReference type="EMBL" id="MST65938.1"/>
    </source>
</evidence>
<gene>
    <name evidence="1" type="ORF">FYJ57_04130</name>
</gene>
<dbReference type="Pfam" id="PF12389">
    <property type="entry name" value="Peptidase_M73"/>
    <property type="match status" value="1"/>
</dbReference>
<keyword evidence="2" id="KW-1185">Reference proteome</keyword>
<sequence length="173" mass="19590">MKKILSIAGIVCFSMLVAVGTHGIYSWFTDQSQRVNSFSVGMNEVEIREEFPDQELTPGKIIKKEAGFTNTGMVPMYVRAVYLFSNKEAEEGSELLMGSTLWEKADDGYYYYKKIVQPQESTELFLKGIHWKKQKITDGFDLTIYTETVQAAGHSSAKEAFARMMERQEGGQV</sequence>
<dbReference type="RefSeq" id="WP_106493361.1">
    <property type="nucleotide sequence ID" value="NZ_JBQHRC010000006.1"/>
</dbReference>
<reference evidence="1 2" key="1">
    <citation type="submission" date="2019-08" db="EMBL/GenBank/DDBJ databases">
        <title>In-depth cultivation of the pig gut microbiome towards novel bacterial diversity and tailored functional studies.</title>
        <authorList>
            <person name="Wylensek D."/>
            <person name="Hitch T.C.A."/>
            <person name="Clavel T."/>
        </authorList>
    </citation>
    <scope>NUCLEOTIDE SEQUENCE [LARGE SCALE GENOMIC DNA]</scope>
    <source>
        <strain evidence="1 2">BSM-380-WT-5A</strain>
    </source>
</reference>
<comment type="caution">
    <text evidence="1">The sequence shown here is derived from an EMBL/GenBank/DDBJ whole genome shotgun (WGS) entry which is preliminary data.</text>
</comment>
<accession>A0A7X2P1T2</accession>
<dbReference type="Proteomes" id="UP000440513">
    <property type="component" value="Unassembled WGS sequence"/>
</dbReference>